<keyword evidence="6" id="KW-0441">Lipid A biosynthesis</keyword>
<evidence type="ECO:0000259" key="13">
    <source>
        <dbReference type="Pfam" id="PF00892"/>
    </source>
</evidence>
<organism evidence="14">
    <name type="scientific">Acididesulfobacillus acetoxydans</name>
    <dbReference type="NCBI Taxonomy" id="1561005"/>
    <lineage>
        <taxon>Bacteria</taxon>
        <taxon>Bacillati</taxon>
        <taxon>Bacillota</taxon>
        <taxon>Clostridia</taxon>
        <taxon>Eubacteriales</taxon>
        <taxon>Peptococcaceae</taxon>
        <taxon>Acididesulfobacillus</taxon>
    </lineage>
</organism>
<keyword evidence="16" id="KW-1185">Reference proteome</keyword>
<keyword evidence="3" id="KW-1003">Cell membrane</keyword>
<name>A0A8S0VWX6_9FIRM</name>
<evidence type="ECO:0000256" key="7">
    <source>
        <dbReference type="ARBA" id="ARBA00022692"/>
    </source>
</evidence>
<reference evidence="15" key="1">
    <citation type="submission" date="2014-11" db="EMBL/GenBank/DDBJ databases">
        <authorList>
            <person name="Hornung B.V."/>
        </authorList>
    </citation>
    <scope>NUCLEOTIDE SEQUENCE</scope>
    <source>
        <strain evidence="15">INE</strain>
    </source>
</reference>
<evidence type="ECO:0000256" key="4">
    <source>
        <dbReference type="ARBA" id="ARBA00022516"/>
    </source>
</evidence>
<feature type="transmembrane region" description="Helical" evidence="12">
    <location>
        <begin position="39"/>
        <end position="61"/>
    </location>
</feature>
<protein>
    <submittedName>
        <fullName evidence="15">Drug/metabolite transporter</fullName>
    </submittedName>
    <submittedName>
        <fullName evidence="14">EamA domain protein</fullName>
    </submittedName>
</protein>
<keyword evidence="8" id="KW-0448">Lipopolysaccharide biosynthesis</keyword>
<proteinExistence type="inferred from homology"/>
<dbReference type="InterPro" id="IPR000390">
    <property type="entry name" value="Small_drug/metabolite_transptr"/>
</dbReference>
<evidence type="ECO:0000256" key="6">
    <source>
        <dbReference type="ARBA" id="ARBA00022556"/>
    </source>
</evidence>
<evidence type="ECO:0000313" key="14">
    <source>
        <dbReference type="EMBL" id="CAA7601343.1"/>
    </source>
</evidence>
<comment type="subcellular location">
    <subcellularLocation>
        <location evidence="1">Cell membrane</location>
        <topology evidence="1">Multi-pass membrane protein</topology>
    </subcellularLocation>
</comment>
<evidence type="ECO:0000256" key="12">
    <source>
        <dbReference type="SAM" id="Phobius"/>
    </source>
</evidence>
<dbReference type="PANTHER" id="PTHR30561">
    <property type="entry name" value="SMR FAMILY PROTON-DEPENDENT DRUG EFFLUX TRANSPORTER SUGE"/>
    <property type="match status" value="1"/>
</dbReference>
<evidence type="ECO:0000256" key="11">
    <source>
        <dbReference type="ARBA" id="ARBA00023136"/>
    </source>
</evidence>
<dbReference type="InterPro" id="IPR037185">
    <property type="entry name" value="EmrE-like"/>
</dbReference>
<evidence type="ECO:0000256" key="8">
    <source>
        <dbReference type="ARBA" id="ARBA00022985"/>
    </source>
</evidence>
<keyword evidence="7 12" id="KW-0812">Transmembrane</keyword>
<dbReference type="Proteomes" id="UP001071230">
    <property type="component" value="Unassembled WGS sequence"/>
</dbReference>
<evidence type="ECO:0000256" key="2">
    <source>
        <dbReference type="ARBA" id="ARBA00007362"/>
    </source>
</evidence>
<evidence type="ECO:0000256" key="3">
    <source>
        <dbReference type="ARBA" id="ARBA00022475"/>
    </source>
</evidence>
<comment type="similarity">
    <text evidence="2">Belongs to the EamA transporter family.</text>
</comment>
<dbReference type="EMBL" id="CDGJ01000135">
    <property type="protein sequence ID" value="CEJ09656.1"/>
    <property type="molecule type" value="Genomic_DNA"/>
</dbReference>
<evidence type="ECO:0000256" key="10">
    <source>
        <dbReference type="ARBA" id="ARBA00023098"/>
    </source>
</evidence>
<reference evidence="14" key="2">
    <citation type="submission" date="2020-01" db="EMBL/GenBank/DDBJ databases">
        <authorList>
            <person name="Hornung B."/>
        </authorList>
    </citation>
    <scope>NUCLEOTIDE SEQUENCE</scope>
    <source>
        <strain evidence="14">PacBioINE</strain>
    </source>
</reference>
<sequence>MLLLTIVSVILSAIGQILVKLGAENLDLSFKSSKIIYSLLLILKNVPIMSGVIIYGLSFLLWIKVLSKVPLSYAYPMVSLGYVLIMIFSYFLFHENINLIRLFGILLIIAGVVFVARS</sequence>
<evidence type="ECO:0000313" key="16">
    <source>
        <dbReference type="Proteomes" id="UP001071230"/>
    </source>
</evidence>
<dbReference type="GO" id="GO:0009103">
    <property type="term" value="P:lipopolysaccharide biosynthetic process"/>
    <property type="evidence" value="ECO:0007669"/>
    <property type="project" value="UniProtKB-KW"/>
</dbReference>
<dbReference type="SUPFAM" id="SSF103481">
    <property type="entry name" value="Multidrug resistance efflux transporter EmrE"/>
    <property type="match status" value="1"/>
</dbReference>
<dbReference type="Proteomes" id="UP000836597">
    <property type="component" value="Chromosome"/>
</dbReference>
<accession>A0A8S0VWX6</accession>
<evidence type="ECO:0000256" key="9">
    <source>
        <dbReference type="ARBA" id="ARBA00022989"/>
    </source>
</evidence>
<dbReference type="Pfam" id="PF00892">
    <property type="entry name" value="EamA"/>
    <property type="match status" value="1"/>
</dbReference>
<dbReference type="Gene3D" id="1.10.3730.20">
    <property type="match status" value="1"/>
</dbReference>
<dbReference type="PANTHER" id="PTHR30561:SF9">
    <property type="entry name" value="4-AMINO-4-DEOXY-L-ARABINOSE-PHOSPHOUNDECAPRENOL FLIPPASE SUBUNIT ARNF-RELATED"/>
    <property type="match status" value="1"/>
</dbReference>
<dbReference type="EMBL" id="LR746496">
    <property type="protein sequence ID" value="CAA7601343.1"/>
    <property type="molecule type" value="Genomic_DNA"/>
</dbReference>
<keyword evidence="10" id="KW-0443">Lipid metabolism</keyword>
<keyword evidence="9 12" id="KW-1133">Transmembrane helix</keyword>
<keyword evidence="4" id="KW-0444">Lipid biosynthesis</keyword>
<evidence type="ECO:0000256" key="1">
    <source>
        <dbReference type="ARBA" id="ARBA00004651"/>
    </source>
</evidence>
<dbReference type="AlphaFoldDB" id="A0A8S0VWX6"/>
<feature type="transmembrane region" description="Helical" evidence="12">
    <location>
        <begin position="99"/>
        <end position="116"/>
    </location>
</feature>
<feature type="domain" description="EamA" evidence="13">
    <location>
        <begin position="48"/>
        <end position="116"/>
    </location>
</feature>
<keyword evidence="11 12" id="KW-0472">Membrane</keyword>
<dbReference type="GO" id="GO:0022857">
    <property type="term" value="F:transmembrane transporter activity"/>
    <property type="evidence" value="ECO:0007669"/>
    <property type="project" value="InterPro"/>
</dbReference>
<dbReference type="KEGG" id="aacx:DEACI_2009"/>
<dbReference type="GO" id="GO:0005886">
    <property type="term" value="C:plasma membrane"/>
    <property type="evidence" value="ECO:0007669"/>
    <property type="project" value="UniProtKB-SubCell"/>
</dbReference>
<evidence type="ECO:0000256" key="5">
    <source>
        <dbReference type="ARBA" id="ARBA00022519"/>
    </source>
</evidence>
<evidence type="ECO:0000313" key="15">
    <source>
        <dbReference type="EMBL" id="CEJ09656.1"/>
    </source>
</evidence>
<dbReference type="RefSeq" id="WP_240984885.1">
    <property type="nucleotide sequence ID" value="NZ_CDGJ01000135.1"/>
</dbReference>
<gene>
    <name evidence="14" type="ORF">DEACI_2009</name>
    <name evidence="15" type="ORF">DEACI_4141</name>
</gene>
<feature type="transmembrane region" description="Helical" evidence="12">
    <location>
        <begin position="73"/>
        <end position="93"/>
    </location>
</feature>
<keyword evidence="5" id="KW-0997">Cell inner membrane</keyword>
<dbReference type="InterPro" id="IPR000620">
    <property type="entry name" value="EamA_dom"/>
</dbReference>